<sequence length="356" mass="39846">MINIYSVPHLKTNLSHLHKYFNEADMLGGVKSRHVMKLEEKFSKGGKQAVAVNHCTSGLKIALSKYKPTTVVVPVVVFFGVIGAILEAGHDYILAPVDQYGNIDKSVLKNIPDNYIVMNVHMNSRVSDLRDFSHLTIIDDAASAFGGKFKDGKDLIYDAPYDSVISFSYGKPLTAGEGGIVFTTNNTEFYKEKRYCGITNLTGTYGISDYEINEITTKAPFNALGAALVSLQLEKFNEDTEKRKALSLEFDKLAAFNQIKSDLNGVCLTYFMRFATNAQREAAKEYFNNNGIQCYLNHKPLYMYNAFKDAKMMEGTRESAEDYFSKALHITSRSDLKVEEIEHIKAHLSSLSRIIA</sequence>
<dbReference type="Pfam" id="PF01041">
    <property type="entry name" value="DegT_DnrJ_EryC1"/>
    <property type="match status" value="1"/>
</dbReference>
<dbReference type="KEGG" id="bsto:C0V70_17490"/>
<dbReference type="GO" id="GO:0030170">
    <property type="term" value="F:pyridoxal phosphate binding"/>
    <property type="evidence" value="ECO:0007669"/>
    <property type="project" value="TreeGrafter"/>
</dbReference>
<protein>
    <submittedName>
        <fullName evidence="3">Uncharacterized protein</fullName>
    </submittedName>
</protein>
<reference evidence="3 4" key="1">
    <citation type="submission" date="2018-01" db="EMBL/GenBank/DDBJ databases">
        <title>Complete genome sequence of Bacteriovorax stolpii DSM12778.</title>
        <authorList>
            <person name="Tang B."/>
            <person name="Chang J."/>
        </authorList>
    </citation>
    <scope>NUCLEOTIDE SEQUENCE [LARGE SCALE GENOMIC DNA]</scope>
    <source>
        <strain evidence="3 4">DSM 12778</strain>
    </source>
</reference>
<keyword evidence="4" id="KW-1185">Reference proteome</keyword>
<name>A0A2K9NYV3_BACTC</name>
<dbReference type="OrthoDB" id="5342089at2"/>
<evidence type="ECO:0000313" key="3">
    <source>
        <dbReference type="EMBL" id="AUN99864.1"/>
    </source>
</evidence>
<dbReference type="RefSeq" id="WP_102245153.1">
    <property type="nucleotide sequence ID" value="NZ_CP025704.1"/>
</dbReference>
<keyword evidence="2" id="KW-0663">Pyridoxal phosphate</keyword>
<proteinExistence type="inferred from homology"/>
<dbReference type="InterPro" id="IPR015424">
    <property type="entry name" value="PyrdxlP-dep_Trfase"/>
</dbReference>
<dbReference type="InterPro" id="IPR015421">
    <property type="entry name" value="PyrdxlP-dep_Trfase_major"/>
</dbReference>
<organism evidence="3 4">
    <name type="scientific">Bacteriovorax stolpii</name>
    <name type="common">Bdellovibrio stolpii</name>
    <dbReference type="NCBI Taxonomy" id="960"/>
    <lineage>
        <taxon>Bacteria</taxon>
        <taxon>Pseudomonadati</taxon>
        <taxon>Bdellovibrionota</taxon>
        <taxon>Bacteriovoracia</taxon>
        <taxon>Bacteriovoracales</taxon>
        <taxon>Bacteriovoracaceae</taxon>
        <taxon>Bacteriovorax</taxon>
    </lineage>
</organism>
<dbReference type="Gene3D" id="3.40.640.10">
    <property type="entry name" value="Type I PLP-dependent aspartate aminotransferase-like (Major domain)"/>
    <property type="match status" value="1"/>
</dbReference>
<evidence type="ECO:0000256" key="2">
    <source>
        <dbReference type="RuleBase" id="RU004508"/>
    </source>
</evidence>
<gene>
    <name evidence="3" type="ORF">C0V70_17490</name>
</gene>
<comment type="similarity">
    <text evidence="1 2">Belongs to the DegT/DnrJ/EryC1 family.</text>
</comment>
<dbReference type="Proteomes" id="UP000235584">
    <property type="component" value="Chromosome"/>
</dbReference>
<dbReference type="AlphaFoldDB" id="A0A2K9NYV3"/>
<dbReference type="GO" id="GO:0000271">
    <property type="term" value="P:polysaccharide biosynthetic process"/>
    <property type="evidence" value="ECO:0007669"/>
    <property type="project" value="TreeGrafter"/>
</dbReference>
<evidence type="ECO:0000313" key="4">
    <source>
        <dbReference type="Proteomes" id="UP000235584"/>
    </source>
</evidence>
<dbReference type="EMBL" id="CP025704">
    <property type="protein sequence ID" value="AUN99864.1"/>
    <property type="molecule type" value="Genomic_DNA"/>
</dbReference>
<dbReference type="PANTHER" id="PTHR30244">
    <property type="entry name" value="TRANSAMINASE"/>
    <property type="match status" value="1"/>
</dbReference>
<dbReference type="GO" id="GO:0008483">
    <property type="term" value="F:transaminase activity"/>
    <property type="evidence" value="ECO:0007669"/>
    <property type="project" value="TreeGrafter"/>
</dbReference>
<evidence type="ECO:0000256" key="1">
    <source>
        <dbReference type="ARBA" id="ARBA00037999"/>
    </source>
</evidence>
<accession>A0A2K9NYV3</accession>
<dbReference type="PANTHER" id="PTHR30244:SF34">
    <property type="entry name" value="DTDP-4-AMINO-4,6-DIDEOXYGALACTOSE TRANSAMINASE"/>
    <property type="match status" value="1"/>
</dbReference>
<dbReference type="InterPro" id="IPR000653">
    <property type="entry name" value="DegT/StrS_aminotransferase"/>
</dbReference>
<dbReference type="SUPFAM" id="SSF53383">
    <property type="entry name" value="PLP-dependent transferases"/>
    <property type="match status" value="1"/>
</dbReference>